<comment type="caution">
    <text evidence="2">The sequence shown here is derived from an EMBL/GenBank/DDBJ whole genome shotgun (WGS) entry which is preliminary data.</text>
</comment>
<dbReference type="RefSeq" id="WP_344136958.1">
    <property type="nucleotide sequence ID" value="NZ_BAAALT010000194.1"/>
</dbReference>
<evidence type="ECO:0000313" key="3">
    <source>
        <dbReference type="Proteomes" id="UP001500218"/>
    </source>
</evidence>
<dbReference type="SUPFAM" id="SSF53271">
    <property type="entry name" value="PRTase-like"/>
    <property type="match status" value="1"/>
</dbReference>
<keyword evidence="3" id="KW-1185">Reference proteome</keyword>
<gene>
    <name evidence="2" type="ORF">GCM10009682_49030</name>
</gene>
<evidence type="ECO:0000313" key="2">
    <source>
        <dbReference type="EMBL" id="GAA1822856.1"/>
    </source>
</evidence>
<dbReference type="Gene3D" id="3.30.1310.20">
    <property type="entry name" value="PRTase-like"/>
    <property type="match status" value="1"/>
</dbReference>
<dbReference type="InterPro" id="IPR029057">
    <property type="entry name" value="PRTase-like"/>
</dbReference>
<keyword evidence="2" id="KW-0808">Transferase</keyword>
<dbReference type="Proteomes" id="UP001500218">
    <property type="component" value="Unassembled WGS sequence"/>
</dbReference>
<dbReference type="InterPro" id="IPR000836">
    <property type="entry name" value="PRTase_dom"/>
</dbReference>
<dbReference type="CDD" id="cd06223">
    <property type="entry name" value="PRTases_typeI"/>
    <property type="match status" value="1"/>
</dbReference>
<keyword evidence="2" id="KW-0328">Glycosyltransferase</keyword>
<dbReference type="Gene3D" id="3.40.50.2020">
    <property type="match status" value="1"/>
</dbReference>
<feature type="domain" description="Phosphoribosyltransferase" evidence="1">
    <location>
        <begin position="21"/>
        <end position="185"/>
    </location>
</feature>
<accession>A0ABN2MF68</accession>
<dbReference type="EMBL" id="BAAALT010000194">
    <property type="protein sequence ID" value="GAA1822856.1"/>
    <property type="molecule type" value="Genomic_DNA"/>
</dbReference>
<proteinExistence type="predicted"/>
<evidence type="ECO:0000259" key="1">
    <source>
        <dbReference type="Pfam" id="PF00156"/>
    </source>
</evidence>
<name>A0ABN2MF68_9ACTN</name>
<reference evidence="2 3" key="1">
    <citation type="journal article" date="2019" name="Int. J. Syst. Evol. Microbiol.">
        <title>The Global Catalogue of Microorganisms (GCM) 10K type strain sequencing project: providing services to taxonomists for standard genome sequencing and annotation.</title>
        <authorList>
            <consortium name="The Broad Institute Genomics Platform"/>
            <consortium name="The Broad Institute Genome Sequencing Center for Infectious Disease"/>
            <person name="Wu L."/>
            <person name="Ma J."/>
        </authorList>
    </citation>
    <scope>NUCLEOTIDE SEQUENCE [LARGE SCALE GENOMIC DNA]</scope>
    <source>
        <strain evidence="2 3">JCM 13250</strain>
    </source>
</reference>
<organism evidence="2 3">
    <name type="scientific">Luedemannella flava</name>
    <dbReference type="NCBI Taxonomy" id="349316"/>
    <lineage>
        <taxon>Bacteria</taxon>
        <taxon>Bacillati</taxon>
        <taxon>Actinomycetota</taxon>
        <taxon>Actinomycetes</taxon>
        <taxon>Micromonosporales</taxon>
        <taxon>Micromonosporaceae</taxon>
        <taxon>Luedemannella</taxon>
    </lineage>
</organism>
<dbReference type="Pfam" id="PF00156">
    <property type="entry name" value="Pribosyltran"/>
    <property type="match status" value="1"/>
</dbReference>
<protein>
    <submittedName>
        <fullName evidence="2">Phosphoribosyltransferase</fullName>
    </submittedName>
</protein>
<sequence>MFDTGGRGTHFTDRSHAGEVLAAAVTGYAGRDDVIVLGLVRGGVPVAAPVAAALKAPLDVLVVRKLGVPWAPEVAFGALGPGGVRVRNDDVESRLPPRDVAAVVEQETAELTRRERRYRGDRPPLDLAGRVAIIVDDGLATGATARAAVEVARRLGAVTVVVAVPVAAPDSLLLVRAAADEVVCPAAPARFMAVSQFYDEFPQTTDTEVLALLATG</sequence>
<dbReference type="GO" id="GO:0016757">
    <property type="term" value="F:glycosyltransferase activity"/>
    <property type="evidence" value="ECO:0007669"/>
    <property type="project" value="UniProtKB-KW"/>
</dbReference>